<sequence length="272" mass="29472">MKKLYLSLALALLLSGCATANRDVSPSPMGTVKMAESPTPSATPEKLWWEGKTAVDLPTEVEPAGNISSVDGPVCLALLSDADIGLYGDGDPTAGVLLRKGDYVQFFPQTYATARYTLPELNWADIDGDGENELAVKYLVEDTEGDIVYELHIYEWDGTAWTDHPFTQAEFTPLLEGLVTYRYEDDYVTLTVGSSTDRLWYEGEEEPVGLAPIGDLVFFRQEGDGYVVIFGLRLELSGGGAGYDAATLTAQLSYDGESFALSDYALETVGGV</sequence>
<organism evidence="2">
    <name type="scientific">uncultured Eubacteriales bacterium</name>
    <dbReference type="NCBI Taxonomy" id="172733"/>
    <lineage>
        <taxon>Bacteria</taxon>
        <taxon>Bacillati</taxon>
        <taxon>Bacillota</taxon>
        <taxon>Clostridia</taxon>
        <taxon>Eubacteriales</taxon>
        <taxon>environmental samples</taxon>
    </lineage>
</organism>
<feature type="chain" id="PRO_5039596538" evidence="1">
    <location>
        <begin position="21"/>
        <end position="272"/>
    </location>
</feature>
<feature type="signal peptide" evidence="1">
    <location>
        <begin position="1"/>
        <end position="20"/>
    </location>
</feature>
<dbReference type="AlphaFoldDB" id="A0A212K0T9"/>
<keyword evidence="1" id="KW-0732">Signal</keyword>
<dbReference type="PROSITE" id="PS51257">
    <property type="entry name" value="PROKAR_LIPOPROTEIN"/>
    <property type="match status" value="1"/>
</dbReference>
<evidence type="ECO:0000256" key="1">
    <source>
        <dbReference type="SAM" id="SignalP"/>
    </source>
</evidence>
<protein>
    <submittedName>
        <fullName evidence="2">Uncharacterized protein</fullName>
    </submittedName>
</protein>
<gene>
    <name evidence="2" type="ORF">KL86CLO1_12013</name>
</gene>
<accession>A0A212K0T9</accession>
<evidence type="ECO:0000313" key="2">
    <source>
        <dbReference type="EMBL" id="SBW05287.1"/>
    </source>
</evidence>
<dbReference type="EMBL" id="FLUN01000001">
    <property type="protein sequence ID" value="SBW05287.1"/>
    <property type="molecule type" value="Genomic_DNA"/>
</dbReference>
<proteinExistence type="predicted"/>
<name>A0A212K0T9_9FIRM</name>
<reference evidence="2" key="1">
    <citation type="submission" date="2016-04" db="EMBL/GenBank/DDBJ databases">
        <authorList>
            <person name="Evans L.H."/>
            <person name="Alamgir A."/>
            <person name="Owens N."/>
            <person name="Weber N.D."/>
            <person name="Virtaneva K."/>
            <person name="Barbian K."/>
            <person name="Babar A."/>
            <person name="Rosenke K."/>
        </authorList>
    </citation>
    <scope>NUCLEOTIDE SEQUENCE</scope>
    <source>
        <strain evidence="2">86</strain>
    </source>
</reference>